<evidence type="ECO:0000256" key="5">
    <source>
        <dbReference type="ARBA" id="ARBA00023136"/>
    </source>
</evidence>
<evidence type="ECO:0000313" key="9">
    <source>
        <dbReference type="Proteomes" id="UP000012589"/>
    </source>
</evidence>
<evidence type="ECO:0000313" key="8">
    <source>
        <dbReference type="EMBL" id="EMZ25167.1"/>
    </source>
</evidence>
<evidence type="ECO:0000256" key="4">
    <source>
        <dbReference type="ARBA" id="ARBA00022989"/>
    </source>
</evidence>
<organism evidence="8 9">
    <name type="scientific">Eubacterium plexicaudatum ASF492</name>
    <dbReference type="NCBI Taxonomy" id="1235802"/>
    <lineage>
        <taxon>Bacteria</taxon>
        <taxon>Bacillati</taxon>
        <taxon>Bacillota</taxon>
        <taxon>Clostridia</taxon>
        <taxon>Eubacteriales</taxon>
        <taxon>Eubacteriaceae</taxon>
        <taxon>Eubacterium</taxon>
    </lineage>
</organism>
<dbReference type="InterPro" id="IPR007267">
    <property type="entry name" value="GtrA_DPMS_TM"/>
</dbReference>
<dbReference type="AlphaFoldDB" id="N2A731"/>
<comment type="caution">
    <text evidence="8">The sequence shown here is derived from an EMBL/GenBank/DDBJ whole genome shotgun (WGS) entry which is preliminary data.</text>
</comment>
<keyword evidence="5 6" id="KW-0472">Membrane</keyword>
<comment type="subcellular location">
    <subcellularLocation>
        <location evidence="1">Membrane</location>
        <topology evidence="1">Multi-pass membrane protein</topology>
    </subcellularLocation>
</comment>
<evidence type="ECO:0000256" key="6">
    <source>
        <dbReference type="SAM" id="Phobius"/>
    </source>
</evidence>
<protein>
    <recommendedName>
        <fullName evidence="7">GtrA/DPMS transmembrane domain-containing protein</fullName>
    </recommendedName>
</protein>
<dbReference type="HOGENOM" id="CLU_083873_4_1_9"/>
<evidence type="ECO:0000256" key="2">
    <source>
        <dbReference type="ARBA" id="ARBA00009399"/>
    </source>
</evidence>
<name>N2A731_9FIRM</name>
<evidence type="ECO:0000256" key="3">
    <source>
        <dbReference type="ARBA" id="ARBA00022692"/>
    </source>
</evidence>
<dbReference type="InterPro" id="IPR051401">
    <property type="entry name" value="GtrA_CellWall_Glycosyl"/>
</dbReference>
<reference evidence="8 9" key="1">
    <citation type="journal article" date="2014" name="Genome Announc.">
        <title>Draft genome sequences of the altered schaedler flora, a defined bacterial community from gnotobiotic mice.</title>
        <authorList>
            <person name="Wannemuehler M.J."/>
            <person name="Overstreet A.M."/>
            <person name="Ward D.V."/>
            <person name="Phillips G.J."/>
        </authorList>
    </citation>
    <scope>NUCLEOTIDE SEQUENCE [LARGE SCALE GENOMIC DNA]</scope>
    <source>
        <strain evidence="8 9">ASF492</strain>
    </source>
</reference>
<gene>
    <name evidence="8" type="ORF">C823_02916</name>
</gene>
<dbReference type="Proteomes" id="UP000012589">
    <property type="component" value="Unassembled WGS sequence"/>
</dbReference>
<dbReference type="PATRIC" id="fig|1235802.3.peg.3082"/>
<dbReference type="Pfam" id="PF04138">
    <property type="entry name" value="GtrA_DPMS_TM"/>
    <property type="match status" value="1"/>
</dbReference>
<feature type="domain" description="GtrA/DPMS transmembrane" evidence="7">
    <location>
        <begin position="18"/>
        <end position="157"/>
    </location>
</feature>
<feature type="transmembrane region" description="Helical" evidence="6">
    <location>
        <begin position="82"/>
        <end position="104"/>
    </location>
</feature>
<dbReference type="EMBL" id="AQFT01000090">
    <property type="protein sequence ID" value="EMZ25167.1"/>
    <property type="molecule type" value="Genomic_DNA"/>
</dbReference>
<dbReference type="PANTHER" id="PTHR38459">
    <property type="entry name" value="PROPHAGE BACTOPRENOL-LINKED GLUCOSE TRANSLOCASE HOMOLOG"/>
    <property type="match status" value="1"/>
</dbReference>
<sequence>MFREKMGKAVVFFMQFVRFGLVGAVNSAINYFIYAVCIKAGMHYIGANVVGFMLTIFSAYLLQSKFVFKECGKSLIWWKVLLKTYVSYAFTGLLLTNVLSILWIDILDLSTVLYPIYTVLDRYFKWPDIFVFIKYMAPVLNTLFSIPINFLINKYWAYRETES</sequence>
<evidence type="ECO:0000259" key="7">
    <source>
        <dbReference type="Pfam" id="PF04138"/>
    </source>
</evidence>
<feature type="transmembrane region" description="Helical" evidence="6">
    <location>
        <begin position="129"/>
        <end position="152"/>
    </location>
</feature>
<proteinExistence type="inferred from homology"/>
<comment type="similarity">
    <text evidence="2">Belongs to the GtrA family.</text>
</comment>
<keyword evidence="4 6" id="KW-1133">Transmembrane helix</keyword>
<dbReference type="PANTHER" id="PTHR38459:SF1">
    <property type="entry name" value="PROPHAGE BACTOPRENOL-LINKED GLUCOSE TRANSLOCASE HOMOLOG"/>
    <property type="match status" value="1"/>
</dbReference>
<feature type="transmembrane region" description="Helical" evidence="6">
    <location>
        <begin position="42"/>
        <end position="62"/>
    </location>
</feature>
<dbReference type="STRING" id="1235802.C823_02916"/>
<dbReference type="GO" id="GO:0005886">
    <property type="term" value="C:plasma membrane"/>
    <property type="evidence" value="ECO:0007669"/>
    <property type="project" value="TreeGrafter"/>
</dbReference>
<evidence type="ECO:0000256" key="1">
    <source>
        <dbReference type="ARBA" id="ARBA00004141"/>
    </source>
</evidence>
<dbReference type="GO" id="GO:0000271">
    <property type="term" value="P:polysaccharide biosynthetic process"/>
    <property type="evidence" value="ECO:0007669"/>
    <property type="project" value="InterPro"/>
</dbReference>
<keyword evidence="9" id="KW-1185">Reference proteome</keyword>
<keyword evidence="3 6" id="KW-0812">Transmembrane</keyword>
<feature type="transmembrane region" description="Helical" evidence="6">
    <location>
        <begin position="12"/>
        <end position="36"/>
    </location>
</feature>
<accession>N2A731</accession>